<dbReference type="AlphaFoldDB" id="W8FB87"/>
<proteinExistence type="predicted"/>
<keyword evidence="1" id="KW-0614">Plasmid</keyword>
<dbReference type="KEGG" id="hsw:Hsw_PC0006"/>
<evidence type="ECO:0000313" key="1">
    <source>
        <dbReference type="EMBL" id="AHJ99906.1"/>
    </source>
</evidence>
<gene>
    <name evidence="1" type="ORF">Hsw_PC0006</name>
</gene>
<keyword evidence="2" id="KW-1185">Reference proteome</keyword>
<name>W8FB87_9BACT</name>
<evidence type="ECO:0000313" key="2">
    <source>
        <dbReference type="Proteomes" id="UP000019423"/>
    </source>
</evidence>
<dbReference type="HOGENOM" id="CLU_3062358_0_0_10"/>
<accession>W8FB87</accession>
<sequence>MLERNRIAAPGKIVTAAAQLRRNLLQRLWWFHLYRFVQRPARGLYPFHSYALP</sequence>
<dbReference type="EMBL" id="CP007146">
    <property type="protein sequence ID" value="AHJ99906.1"/>
    <property type="molecule type" value="Genomic_DNA"/>
</dbReference>
<dbReference type="Proteomes" id="UP000019423">
    <property type="component" value="Plasmid pHsw3"/>
</dbReference>
<reference evidence="1 2" key="1">
    <citation type="submission" date="2014-01" db="EMBL/GenBank/DDBJ databases">
        <title>Complete sequence of plasmid3 of ionizing-radiation resistance bacterium Hymenobacter swuensis DY53.</title>
        <authorList>
            <person name="Jung J.-H."/>
            <person name="Jeong S.-W."/>
            <person name="Joe M.-H."/>
            <person name="Cho y.-j."/>
            <person name="Kim M.-K."/>
            <person name="Lim S.-Y."/>
        </authorList>
    </citation>
    <scope>NUCLEOTIDE SEQUENCE [LARGE SCALE GENOMIC DNA]</scope>
    <source>
        <strain evidence="1 2">DY53</strain>
        <plasmid evidence="1 2">pHsw3</plasmid>
    </source>
</reference>
<organism evidence="1 2">
    <name type="scientific">Hymenobacter swuensis DY53</name>
    <dbReference type="NCBI Taxonomy" id="1227739"/>
    <lineage>
        <taxon>Bacteria</taxon>
        <taxon>Pseudomonadati</taxon>
        <taxon>Bacteroidota</taxon>
        <taxon>Cytophagia</taxon>
        <taxon>Cytophagales</taxon>
        <taxon>Hymenobacteraceae</taxon>
        <taxon>Hymenobacter</taxon>
    </lineage>
</organism>
<protein>
    <submittedName>
        <fullName evidence="1">Uncharacterized protein</fullName>
    </submittedName>
</protein>
<geneLocation type="plasmid" evidence="1 2">
    <name>pHsw3</name>
</geneLocation>